<comment type="subunit">
    <text evidence="9">The Tat system comprises two distinct complexes: a TatABC complex, containing multiple copies of TatA, TatB and TatC subunits, and a separate TatA complex, containing only TatA subunits. Substrates initially bind to the TatABC complex, which probably triggers association of the separate TatA complex to form the active translocon.</text>
</comment>
<evidence type="ECO:0000256" key="8">
    <source>
        <dbReference type="ARBA" id="ARBA00023136"/>
    </source>
</evidence>
<dbReference type="PANTHER" id="PTHR33162">
    <property type="entry name" value="SEC-INDEPENDENT PROTEIN TRANSLOCASE PROTEIN TATA, CHLOROPLASTIC"/>
    <property type="match status" value="1"/>
</dbReference>
<dbReference type="PRINTS" id="PR01506">
    <property type="entry name" value="TATBPROTEIN"/>
</dbReference>
<keyword evidence="6 9" id="KW-1133">Transmembrane helix</keyword>
<evidence type="ECO:0000256" key="1">
    <source>
        <dbReference type="ARBA" id="ARBA00004167"/>
    </source>
</evidence>
<feature type="region of interest" description="Disordered" evidence="10">
    <location>
        <begin position="92"/>
        <end position="186"/>
    </location>
</feature>
<evidence type="ECO:0000256" key="4">
    <source>
        <dbReference type="ARBA" id="ARBA00022692"/>
    </source>
</evidence>
<dbReference type="RefSeq" id="WP_126398776.1">
    <property type="nucleotide sequence ID" value="NZ_AP018907.1"/>
</dbReference>
<feature type="compositionally biased region" description="Low complexity" evidence="10">
    <location>
        <begin position="98"/>
        <end position="161"/>
    </location>
</feature>
<dbReference type="EMBL" id="AP018907">
    <property type="protein sequence ID" value="BBF92701.1"/>
    <property type="molecule type" value="Genomic_DNA"/>
</dbReference>
<comment type="function">
    <text evidence="9">Part of the twin-arginine translocation (Tat) system that transports large folded proteins containing a characteristic twin-arginine motif in their signal peptide across membranes. Together with TatC, TatB is part of a receptor directly interacting with Tat signal peptides. TatB may form an oligomeric binding site that transiently accommodates folded Tat precursor proteins before their translocation.</text>
</comment>
<accession>A0A348FZG8</accession>
<evidence type="ECO:0000256" key="6">
    <source>
        <dbReference type="ARBA" id="ARBA00022989"/>
    </source>
</evidence>
<dbReference type="InterPro" id="IPR003369">
    <property type="entry name" value="TatA/B/E"/>
</dbReference>
<dbReference type="GO" id="GO:0043953">
    <property type="term" value="P:protein transport by the Tat complex"/>
    <property type="evidence" value="ECO:0007669"/>
    <property type="project" value="UniProtKB-UniRule"/>
</dbReference>
<evidence type="ECO:0000256" key="2">
    <source>
        <dbReference type="ARBA" id="ARBA00022448"/>
    </source>
</evidence>
<dbReference type="AlphaFoldDB" id="A0A348FZG8"/>
<organism evidence="11 12">
    <name type="scientific">Blastochloris tepida</name>
    <dbReference type="NCBI Taxonomy" id="2233851"/>
    <lineage>
        <taxon>Bacteria</taxon>
        <taxon>Pseudomonadati</taxon>
        <taxon>Pseudomonadota</taxon>
        <taxon>Alphaproteobacteria</taxon>
        <taxon>Hyphomicrobiales</taxon>
        <taxon>Blastochloridaceae</taxon>
        <taxon>Blastochloris</taxon>
    </lineage>
</organism>
<protein>
    <recommendedName>
        <fullName evidence="9">Sec-independent protein translocase protein TatB</fullName>
    </recommendedName>
</protein>
<evidence type="ECO:0000256" key="10">
    <source>
        <dbReference type="SAM" id="MobiDB-lite"/>
    </source>
</evidence>
<dbReference type="Proteomes" id="UP000266934">
    <property type="component" value="Chromosome"/>
</dbReference>
<keyword evidence="8 9" id="KW-0472">Membrane</keyword>
<evidence type="ECO:0000313" key="11">
    <source>
        <dbReference type="EMBL" id="BBF92701.1"/>
    </source>
</evidence>
<sequence>MFDIGWSELLVIAVVALVVIGPKELPDVIRGVGRTVAKLRSMAAEFQGQFNEALREAELTDLKKSVDDIRSIANPLQTLKDEVRQTIENAVTAPQRSAATPQQAETTPQQAETAPQAPDTALQPAPAAPLDLADVAAQPAPVAAVAGPPTAGTAEAETAQPKSDAAPKSESAPVPEKLPGAESKSA</sequence>
<dbReference type="HAMAP" id="MF_00237">
    <property type="entry name" value="TatB"/>
    <property type="match status" value="1"/>
</dbReference>
<dbReference type="GO" id="GO:0033281">
    <property type="term" value="C:TAT protein transport complex"/>
    <property type="evidence" value="ECO:0007669"/>
    <property type="project" value="UniProtKB-UniRule"/>
</dbReference>
<keyword evidence="12" id="KW-1185">Reference proteome</keyword>
<comment type="similarity">
    <text evidence="9">Belongs to the TatB family.</text>
</comment>
<dbReference type="GO" id="GO:0008320">
    <property type="term" value="F:protein transmembrane transporter activity"/>
    <property type="evidence" value="ECO:0007669"/>
    <property type="project" value="UniProtKB-UniRule"/>
</dbReference>
<name>A0A348FZG8_9HYPH</name>
<reference evidence="11 12" key="1">
    <citation type="submission" date="2018-08" db="EMBL/GenBank/DDBJ databases">
        <title>Complete genome sequencing of Blastochloris tepida GI.</title>
        <authorList>
            <person name="Tsukatani Y."/>
            <person name="Mori H."/>
        </authorList>
    </citation>
    <scope>NUCLEOTIDE SEQUENCE [LARGE SCALE GENOMIC DNA]</scope>
    <source>
        <strain evidence="11 12">GI</strain>
    </source>
</reference>
<proteinExistence type="inferred from homology"/>
<dbReference type="InterPro" id="IPR018448">
    <property type="entry name" value="TatB"/>
</dbReference>
<evidence type="ECO:0000256" key="3">
    <source>
        <dbReference type="ARBA" id="ARBA00022475"/>
    </source>
</evidence>
<dbReference type="PANTHER" id="PTHR33162:SF1">
    <property type="entry name" value="SEC-INDEPENDENT PROTEIN TRANSLOCASE PROTEIN TATA, CHLOROPLASTIC"/>
    <property type="match status" value="1"/>
</dbReference>
<dbReference type="NCBIfam" id="TIGR01410">
    <property type="entry name" value="tatB"/>
    <property type="match status" value="1"/>
</dbReference>
<keyword evidence="7 9" id="KW-0811">Translocation</keyword>
<keyword evidence="3 9" id="KW-1003">Cell membrane</keyword>
<dbReference type="Pfam" id="PF02416">
    <property type="entry name" value="TatA_B_E"/>
    <property type="match status" value="1"/>
</dbReference>
<evidence type="ECO:0000256" key="5">
    <source>
        <dbReference type="ARBA" id="ARBA00022927"/>
    </source>
</evidence>
<keyword evidence="4 9" id="KW-0812">Transmembrane</keyword>
<keyword evidence="2 9" id="KW-0813">Transport</keyword>
<gene>
    <name evidence="9" type="primary">tatB</name>
    <name evidence="11" type="ORF">BLTE_13860</name>
</gene>
<comment type="subcellular location">
    <subcellularLocation>
        <location evidence="9">Cell membrane</location>
        <topology evidence="9">Single-pass membrane protein</topology>
    </subcellularLocation>
    <subcellularLocation>
        <location evidence="1">Membrane</location>
        <topology evidence="1">Single-pass membrane protein</topology>
    </subcellularLocation>
</comment>
<evidence type="ECO:0000256" key="9">
    <source>
        <dbReference type="HAMAP-Rule" id="MF_00237"/>
    </source>
</evidence>
<evidence type="ECO:0000313" key="12">
    <source>
        <dbReference type="Proteomes" id="UP000266934"/>
    </source>
</evidence>
<dbReference type="KEGG" id="blag:BLTE_13860"/>
<keyword evidence="5 9" id="KW-0653">Protein transport</keyword>
<evidence type="ECO:0000256" key="7">
    <source>
        <dbReference type="ARBA" id="ARBA00023010"/>
    </source>
</evidence>
<dbReference type="Gene3D" id="1.20.5.3310">
    <property type="match status" value="1"/>
</dbReference>
<dbReference type="OrthoDB" id="7206969at2"/>